<dbReference type="GO" id="GO:0005634">
    <property type="term" value="C:nucleus"/>
    <property type="evidence" value="ECO:0007669"/>
    <property type="project" value="TreeGrafter"/>
</dbReference>
<gene>
    <name evidence="3" type="ORF">CANCADRAFT_44969</name>
</gene>
<evidence type="ECO:0000256" key="1">
    <source>
        <dbReference type="SAM" id="MobiDB-lite"/>
    </source>
</evidence>
<evidence type="ECO:0000313" key="4">
    <source>
        <dbReference type="Proteomes" id="UP000095023"/>
    </source>
</evidence>
<dbReference type="SUPFAM" id="SSF82199">
    <property type="entry name" value="SET domain"/>
    <property type="match status" value="1"/>
</dbReference>
<accession>A0A1E4THZ5</accession>
<dbReference type="InterPro" id="IPR001214">
    <property type="entry name" value="SET_dom"/>
</dbReference>
<dbReference type="EMBL" id="KV453842">
    <property type="protein sequence ID" value="ODV91375.1"/>
    <property type="molecule type" value="Genomic_DNA"/>
</dbReference>
<dbReference type="InterPro" id="IPR046341">
    <property type="entry name" value="SET_dom_sf"/>
</dbReference>
<dbReference type="PANTHER" id="PTHR13271">
    <property type="entry name" value="UNCHARACTERIZED PUTATIVE METHYLTRANSFERASE"/>
    <property type="match status" value="1"/>
</dbReference>
<dbReference type="CDD" id="cd10527">
    <property type="entry name" value="SET_LSMT"/>
    <property type="match status" value="1"/>
</dbReference>
<dbReference type="Proteomes" id="UP000095023">
    <property type="component" value="Unassembled WGS sequence"/>
</dbReference>
<organism evidence="3 4">
    <name type="scientific">Tortispora caseinolytica NRRL Y-17796</name>
    <dbReference type="NCBI Taxonomy" id="767744"/>
    <lineage>
        <taxon>Eukaryota</taxon>
        <taxon>Fungi</taxon>
        <taxon>Dikarya</taxon>
        <taxon>Ascomycota</taxon>
        <taxon>Saccharomycotina</taxon>
        <taxon>Trigonopsidomycetes</taxon>
        <taxon>Trigonopsidales</taxon>
        <taxon>Trigonopsidaceae</taxon>
        <taxon>Tortispora</taxon>
    </lineage>
</organism>
<keyword evidence="4" id="KW-1185">Reference proteome</keyword>
<dbReference type="Gene3D" id="3.90.1410.10">
    <property type="entry name" value="set domain protein methyltransferase, domain 1"/>
    <property type="match status" value="1"/>
</dbReference>
<feature type="region of interest" description="Disordered" evidence="1">
    <location>
        <begin position="240"/>
        <end position="267"/>
    </location>
</feature>
<feature type="compositionally biased region" description="Acidic residues" evidence="1">
    <location>
        <begin position="244"/>
        <end position="259"/>
    </location>
</feature>
<reference evidence="4" key="1">
    <citation type="submission" date="2016-02" db="EMBL/GenBank/DDBJ databases">
        <title>Comparative genomics of biotechnologically important yeasts.</title>
        <authorList>
            <consortium name="DOE Joint Genome Institute"/>
            <person name="Riley R."/>
            <person name="Haridas S."/>
            <person name="Wolfe K.H."/>
            <person name="Lopes M.R."/>
            <person name="Hittinger C.T."/>
            <person name="Goker M."/>
            <person name="Salamov A."/>
            <person name="Wisecaver J."/>
            <person name="Long T.M."/>
            <person name="Aerts A.L."/>
            <person name="Barry K."/>
            <person name="Choi C."/>
            <person name="Clum A."/>
            <person name="Coughlan A.Y."/>
            <person name="Deshpande S."/>
            <person name="Douglass A.P."/>
            <person name="Hanson S.J."/>
            <person name="Klenk H.-P."/>
            <person name="Labutti K."/>
            <person name="Lapidus A."/>
            <person name="Lindquist E."/>
            <person name="Lipzen A."/>
            <person name="Meier-Kolthoff J.P."/>
            <person name="Ohm R.A."/>
            <person name="Otillar R.P."/>
            <person name="Pangilinan J."/>
            <person name="Peng Y."/>
            <person name="Rokas A."/>
            <person name="Rosa C.A."/>
            <person name="Scheuner C."/>
            <person name="Sibirny A.A."/>
            <person name="Slot J.C."/>
            <person name="Stielow J.B."/>
            <person name="Sun H."/>
            <person name="Kurtzman C.P."/>
            <person name="Blackwell M."/>
            <person name="Jeffries T.W."/>
            <person name="Grigoriev I.V."/>
        </authorList>
    </citation>
    <scope>NUCLEOTIDE SEQUENCE [LARGE SCALE GENOMIC DNA]</scope>
    <source>
        <strain evidence="4">NRRL Y-17796</strain>
    </source>
</reference>
<dbReference type="PANTHER" id="PTHR13271:SF34">
    <property type="entry name" value="N-LYSINE METHYLTRANSFERASE SETD6"/>
    <property type="match status" value="1"/>
</dbReference>
<dbReference type="OrthoDB" id="441812at2759"/>
<dbReference type="InterPro" id="IPR050600">
    <property type="entry name" value="SETD3_SETD6_MTase"/>
</dbReference>
<feature type="domain" description="SET" evidence="2">
    <location>
        <begin position="19"/>
        <end position="299"/>
    </location>
</feature>
<dbReference type="AlphaFoldDB" id="A0A1E4THZ5"/>
<protein>
    <recommendedName>
        <fullName evidence="2">SET domain-containing protein</fullName>
    </recommendedName>
</protein>
<proteinExistence type="predicted"/>
<dbReference type="PROSITE" id="PS50280">
    <property type="entry name" value="SET"/>
    <property type="match status" value="1"/>
</dbReference>
<dbReference type="GO" id="GO:0016279">
    <property type="term" value="F:protein-lysine N-methyltransferase activity"/>
    <property type="evidence" value="ECO:0007669"/>
    <property type="project" value="TreeGrafter"/>
</dbReference>
<evidence type="ECO:0000313" key="3">
    <source>
        <dbReference type="EMBL" id="ODV91375.1"/>
    </source>
</evidence>
<sequence>MNDTLNDLIHWVVKEGGHVDARVRFQCGPEYTAYASELVEEGTTIIQVPKSCLICTRNSPLSNVIESELSGIVSLAAALLYEIQCYFTDRESTPWAPYIRIIDPPSALESDDPIVRRQTLLDTDTSCQLWPDPQILKGTNVDLIGALSSADLAEMYQLFAEFVDKHMHLFPNRPLCSQESFLWAFNCVSRRAFEIDNYRGLALCPLADLLNHSPEASSNCRFMTPDQVCDTCGSWDTCEHDNEPNEADEESSCESDDISDISSEPPDCVDEENQEEIDFCEIVTHSHVLKNEEILNTYGPLNNATLLMKYGFAIEDNPDDILIIGPQLSSLIRSRCPRIWRYWLKHFGQICQQGISSNLQTICISTPTLAPHVLSDGEFRTIFYLQVLKYTEGLLPGSASLRVTSLSQVENHFCCH</sequence>
<evidence type="ECO:0000259" key="2">
    <source>
        <dbReference type="PROSITE" id="PS50280"/>
    </source>
</evidence>
<name>A0A1E4THZ5_9ASCO</name>